<evidence type="ECO:0000256" key="2">
    <source>
        <dbReference type="ARBA" id="ARBA00022741"/>
    </source>
</evidence>
<keyword evidence="8" id="KW-1185">Reference proteome</keyword>
<proteinExistence type="predicted"/>
<dbReference type="Proteomes" id="UP000215137">
    <property type="component" value="Chromosome"/>
</dbReference>
<evidence type="ECO:0000259" key="6">
    <source>
        <dbReference type="Pfam" id="PF00350"/>
    </source>
</evidence>
<dbReference type="GO" id="GO:0016020">
    <property type="term" value="C:membrane"/>
    <property type="evidence" value="ECO:0007669"/>
    <property type="project" value="UniProtKB-SubCell"/>
</dbReference>
<evidence type="ECO:0000256" key="1">
    <source>
        <dbReference type="ARBA" id="ARBA00004370"/>
    </source>
</evidence>
<protein>
    <submittedName>
        <fullName evidence="7">Dynamin family protein</fullName>
    </submittedName>
</protein>
<accession>A0A248TM85</accession>
<dbReference type="GO" id="GO:0003924">
    <property type="term" value="F:GTPase activity"/>
    <property type="evidence" value="ECO:0007669"/>
    <property type="project" value="InterPro"/>
</dbReference>
<dbReference type="InterPro" id="IPR045063">
    <property type="entry name" value="Dynamin_N"/>
</dbReference>
<keyword evidence="2" id="KW-0547">Nucleotide-binding</keyword>
<dbReference type="CDD" id="cd09912">
    <property type="entry name" value="DLP_2"/>
    <property type="match status" value="2"/>
</dbReference>
<feature type="domain" description="Dynamin N-terminal" evidence="6">
    <location>
        <begin position="51"/>
        <end position="205"/>
    </location>
</feature>
<dbReference type="PANTHER" id="PTHR10465:SF0">
    <property type="entry name" value="SARCALUMENIN"/>
    <property type="match status" value="1"/>
</dbReference>
<evidence type="ECO:0000256" key="3">
    <source>
        <dbReference type="ARBA" id="ARBA00022801"/>
    </source>
</evidence>
<keyword evidence="5" id="KW-0472">Membrane</keyword>
<sequence>MVQTVGKQLSQNELIERIAALSLFFEQNGDNVSASRARDLVYKLRDSQYAIAFCGHFSAGKSSMINKIVGENLLPSSPIPTSANLVKVKSGEDYAKVYLKEGMPKLYPAPYDYEKIKKYSKDGDLIHTVEISHSETNLPKDTVIMDTPGIDSTDDAHRIATESALHLADMVFYVMDYNHVQSELNFLFTKDLTAAGKQVYLIINQIDKHREEELSFQHFTESVKDSFASWGVQPERIFYTSLKKPELPHNDFSALQKFIYEQIGQKDRLLPQSVLHSLQKLTEEHFIFLEEKDAHDIAANEEILAALPEDERALVFEKIEQLQSHKQALQQKKYQAEIDLNHDMEDILNNAYLMPFQTRELAENYLESMQPGFKVGLLFAKAKTEQERSTRLSLLYNDLKEKVQSQIEWHVKELFLKKLKDDHIHHNELQSQAQNININIPESLLKTAIKEGARLSGDYVLQYTRDVSDAVKKETKKQIINWKELYLKELEELANEKILAMKDEWDAYARFGEALSILKEIKAKQSEQKAEIKKLLAGELDHKKVSASVQELMRPKDEDVQIIREGEEEFVDTKQVVSTHSIVEKEMNQENNHEADIEALISKLEHTAKELRDIPGFHKISAELLEKADRLQSRSFTVALFGAFSAGKSSFANALIGEKILPVSPNPTTAAINKIMPVTAEYPHGTVKVFVKSEKVMFADINRSLQVFNQQAQSFTEAIGKIDVILKEHHDFDAHEKTHFAFLAAFAKGYNNFQEKFGKEVITDLTELADYVAKEEKSCFVEMIEVFYQCELTDRGITLVDTPGADSINARHTGVAFDYIKNSDAILFVTYYNHAFSKADREFLIQLGRVKDAFELDKMFFVVNAIDLASDEEEKNDVLQYVHDQLIQYGIRRPTLHGLSSLQALFEKQSGEEHSSGMKDFEESFYRFINHDLMSLSLSAAELEWNRVMNQLRTFIESSKESKEAKLAKRELLTNELAIIKEKIAKDDLDLLTQALNQEADELVFYIKQRVFLRFNDFLKESFNPGQLKEDGRDMKKALQVALEDFLQSFGFDFAQELRATTIRLEVFIGKLLQQTYEKRSNQVNQLNRDVTFSRPENPSFEGVNFESAFSNVDRTTFKKAMSYFKNPKNFFEKNERKLLAESLEESLQEPTDVYLQESSKQLKDYYDEKLSAVYQQLLSDLIAESEEYYKGLLATLSQDFPIEQLVATEERLRAY</sequence>
<keyword evidence="3" id="KW-0378">Hydrolase</keyword>
<evidence type="ECO:0000256" key="4">
    <source>
        <dbReference type="ARBA" id="ARBA00023134"/>
    </source>
</evidence>
<evidence type="ECO:0000256" key="5">
    <source>
        <dbReference type="ARBA" id="ARBA00023136"/>
    </source>
</evidence>
<reference evidence="7 8" key="1">
    <citation type="submission" date="2017-08" db="EMBL/GenBank/DDBJ databases">
        <title>Complete Genome Sequence of Bacillus kochii Oregon-R-modENCODE STRAIN BDGP4, isolated from Drosophila melanogaster gut.</title>
        <authorList>
            <person name="Wan K.H."/>
            <person name="Yu C."/>
            <person name="Park S."/>
            <person name="Hammonds A.S."/>
            <person name="Booth B.W."/>
            <person name="Celniker S.E."/>
        </authorList>
    </citation>
    <scope>NUCLEOTIDE SEQUENCE [LARGE SCALE GENOMIC DNA]</scope>
    <source>
        <strain evidence="7 8">BDGP4</strain>
    </source>
</reference>
<dbReference type="OrthoDB" id="5477114at2"/>
<dbReference type="InterPro" id="IPR027417">
    <property type="entry name" value="P-loop_NTPase"/>
</dbReference>
<evidence type="ECO:0000313" key="8">
    <source>
        <dbReference type="Proteomes" id="UP000215137"/>
    </source>
</evidence>
<dbReference type="EMBL" id="CP022983">
    <property type="protein sequence ID" value="ASV69261.1"/>
    <property type="molecule type" value="Genomic_DNA"/>
</dbReference>
<dbReference type="RefSeq" id="WP_095372825.1">
    <property type="nucleotide sequence ID" value="NZ_CP022983.1"/>
</dbReference>
<dbReference type="Gene3D" id="3.40.50.300">
    <property type="entry name" value="P-loop containing nucleotide triphosphate hydrolases"/>
    <property type="match status" value="2"/>
</dbReference>
<dbReference type="InterPro" id="IPR027094">
    <property type="entry name" value="Mitofusin_fam"/>
</dbReference>
<dbReference type="SUPFAM" id="SSF52540">
    <property type="entry name" value="P-loop containing nucleoside triphosphate hydrolases"/>
    <property type="match status" value="2"/>
</dbReference>
<dbReference type="KEGG" id="bko:CKF48_19275"/>
<comment type="subcellular location">
    <subcellularLocation>
        <location evidence="1">Membrane</location>
    </subcellularLocation>
</comment>
<dbReference type="Pfam" id="PF00350">
    <property type="entry name" value="Dynamin_N"/>
    <property type="match status" value="2"/>
</dbReference>
<name>A0A248TM85_9BACI</name>
<evidence type="ECO:0000313" key="7">
    <source>
        <dbReference type="EMBL" id="ASV69261.1"/>
    </source>
</evidence>
<feature type="domain" description="Dynamin N-terminal" evidence="6">
    <location>
        <begin position="638"/>
        <end position="865"/>
    </location>
</feature>
<dbReference type="PANTHER" id="PTHR10465">
    <property type="entry name" value="TRANSMEMBRANE GTPASE FZO1"/>
    <property type="match status" value="1"/>
</dbReference>
<dbReference type="AlphaFoldDB" id="A0A248TM85"/>
<organism evidence="7 8">
    <name type="scientific">Cytobacillus kochii</name>
    <dbReference type="NCBI Taxonomy" id="859143"/>
    <lineage>
        <taxon>Bacteria</taxon>
        <taxon>Bacillati</taxon>
        <taxon>Bacillota</taxon>
        <taxon>Bacilli</taxon>
        <taxon>Bacillales</taxon>
        <taxon>Bacillaceae</taxon>
        <taxon>Cytobacillus</taxon>
    </lineage>
</organism>
<gene>
    <name evidence="7" type="ORF">CKF48_19275</name>
</gene>
<dbReference type="GO" id="GO:0005525">
    <property type="term" value="F:GTP binding"/>
    <property type="evidence" value="ECO:0007669"/>
    <property type="project" value="UniProtKB-KW"/>
</dbReference>
<keyword evidence="4" id="KW-0342">GTP-binding</keyword>